<organism evidence="1 2">
    <name type="scientific">Thermithiobacillus plumbiphilus</name>
    <dbReference type="NCBI Taxonomy" id="1729899"/>
    <lineage>
        <taxon>Bacteria</taxon>
        <taxon>Pseudomonadati</taxon>
        <taxon>Pseudomonadota</taxon>
        <taxon>Acidithiobacillia</taxon>
        <taxon>Acidithiobacillales</taxon>
        <taxon>Thermithiobacillaceae</taxon>
        <taxon>Thermithiobacillus</taxon>
    </lineage>
</organism>
<name>A0ABU9DBA3_9PROT</name>
<dbReference type="EMBL" id="JBBPCO010000016">
    <property type="protein sequence ID" value="MEK8090806.1"/>
    <property type="molecule type" value="Genomic_DNA"/>
</dbReference>
<evidence type="ECO:0000313" key="1">
    <source>
        <dbReference type="EMBL" id="MEK8090806.1"/>
    </source>
</evidence>
<gene>
    <name evidence="1" type="ORF">WOB96_13695</name>
</gene>
<dbReference type="Proteomes" id="UP001446205">
    <property type="component" value="Unassembled WGS sequence"/>
</dbReference>
<accession>A0ABU9DBA3</accession>
<evidence type="ECO:0000313" key="2">
    <source>
        <dbReference type="Proteomes" id="UP001446205"/>
    </source>
</evidence>
<dbReference type="InterPro" id="IPR046163">
    <property type="entry name" value="DUF6165"/>
</dbReference>
<dbReference type="Pfam" id="PF19662">
    <property type="entry name" value="DUF6165"/>
    <property type="match status" value="1"/>
</dbReference>
<sequence>MSILIPGSPGELLDKISILEIKLERIPDQSKQANVAKELDALRVVRAAQIPDTPETLELSEALKAVNMALWDIEDAIRDHEHQQCFDEAFIQLARSVYITNDRRARLKRQINDLLRAEIIEEKSYHAY</sequence>
<protein>
    <submittedName>
        <fullName evidence="1">DUF6165 family protein</fullName>
    </submittedName>
</protein>
<proteinExistence type="predicted"/>
<keyword evidence="2" id="KW-1185">Reference proteome</keyword>
<comment type="caution">
    <text evidence="1">The sequence shown here is derived from an EMBL/GenBank/DDBJ whole genome shotgun (WGS) entry which is preliminary data.</text>
</comment>
<dbReference type="RefSeq" id="WP_341371861.1">
    <property type="nucleotide sequence ID" value="NZ_JBBPCO010000016.1"/>
</dbReference>
<reference evidence="1 2" key="1">
    <citation type="submission" date="2024-04" db="EMBL/GenBank/DDBJ databases">
        <authorList>
            <person name="Abashina T."/>
            <person name="Shaikin A."/>
        </authorList>
    </citation>
    <scope>NUCLEOTIDE SEQUENCE [LARGE SCALE GENOMIC DNA]</scope>
    <source>
        <strain evidence="1 2">AAFK</strain>
    </source>
</reference>